<dbReference type="OrthoDB" id="2592395at2"/>
<dbReference type="Proteomes" id="UP000317944">
    <property type="component" value="Unassembled WGS sequence"/>
</dbReference>
<accession>A0A544UAN0</accession>
<organism evidence="1 2">
    <name type="scientific">Lysinibacillus sphaericus</name>
    <name type="common">Bacillus sphaericus</name>
    <dbReference type="NCBI Taxonomy" id="1421"/>
    <lineage>
        <taxon>Bacteria</taxon>
        <taxon>Bacillati</taxon>
        <taxon>Bacillota</taxon>
        <taxon>Bacilli</taxon>
        <taxon>Bacillales</taxon>
        <taxon>Bacillaceae</taxon>
        <taxon>Lysinibacillus</taxon>
    </lineage>
</organism>
<gene>
    <name evidence="1" type="ORF">C7Y47_18230</name>
</gene>
<evidence type="ECO:0000313" key="1">
    <source>
        <dbReference type="EMBL" id="TQR29287.1"/>
    </source>
</evidence>
<name>A0A544UAN0_LYSSH</name>
<dbReference type="RefSeq" id="WP_142510044.1">
    <property type="nucleotide sequence ID" value="NZ_SADV01000019.1"/>
</dbReference>
<reference evidence="1 2" key="1">
    <citation type="submission" date="2018-03" db="EMBL/GenBank/DDBJ databases">
        <title>Aerobic endospore-forming bacteria genome sequencing and assembly.</title>
        <authorList>
            <person name="Cavalcante D.A."/>
            <person name="Driks A."/>
            <person name="Putonti C."/>
            <person name="De-Souza M.T."/>
        </authorList>
    </citation>
    <scope>NUCLEOTIDE SEQUENCE [LARGE SCALE GENOMIC DNA]</scope>
    <source>
        <strain evidence="1 2">SDF0037</strain>
    </source>
</reference>
<comment type="caution">
    <text evidence="1">The sequence shown here is derived from an EMBL/GenBank/DDBJ whole genome shotgun (WGS) entry which is preliminary data.</text>
</comment>
<proteinExistence type="predicted"/>
<dbReference type="EMBL" id="SADV01000019">
    <property type="protein sequence ID" value="TQR29287.1"/>
    <property type="molecule type" value="Genomic_DNA"/>
</dbReference>
<evidence type="ECO:0000313" key="2">
    <source>
        <dbReference type="Proteomes" id="UP000317944"/>
    </source>
</evidence>
<sequence>MNLGIGFLPKKYYENAPSTGGYYFSINEGIQYAINIGEMYYPDYTDEQLALFTESLAPFPLYYLFEQNNRKIIEEIKQELHDAQLPFEVFYQSKKNTYLMITVINHQELMRLIPIMIWQHNYNMCSIWSNRKDTFMIESKIWDAKRTDGIDASIEETICIHFNEPTTAFLFSHDFKGTDIFSNENRFSTLENVQKLLPSFIKTDIIEFG</sequence>
<protein>
    <submittedName>
        <fullName evidence="1">Uncharacterized protein</fullName>
    </submittedName>
</protein>
<dbReference type="AlphaFoldDB" id="A0A544UAN0"/>